<evidence type="ECO:0000256" key="3">
    <source>
        <dbReference type="ARBA" id="ARBA00022475"/>
    </source>
</evidence>
<dbReference type="InterPro" id="IPR029046">
    <property type="entry name" value="LolA/LolB/LppX"/>
</dbReference>
<reference evidence="6" key="1">
    <citation type="journal article" date="2019" name="Int. J. Syst. Evol. Microbiol.">
        <title>The Global Catalogue of Microorganisms (GCM) 10K type strain sequencing project: providing services to taxonomists for standard genome sequencing and annotation.</title>
        <authorList>
            <consortium name="The Broad Institute Genomics Platform"/>
            <consortium name="The Broad Institute Genome Sequencing Center for Infectious Disease"/>
            <person name="Wu L."/>
            <person name="Ma J."/>
        </authorList>
    </citation>
    <scope>NUCLEOTIDE SEQUENCE [LARGE SCALE GENOMIC DNA]</scope>
    <source>
        <strain evidence="6">JCM 9377</strain>
    </source>
</reference>
<dbReference type="InterPro" id="IPR009830">
    <property type="entry name" value="LppX/LprAFG"/>
</dbReference>
<dbReference type="PROSITE" id="PS51257">
    <property type="entry name" value="PROKAR_LIPOPROTEIN"/>
    <property type="match status" value="1"/>
</dbReference>
<comment type="caution">
    <text evidence="5">The sequence shown here is derived from an EMBL/GenBank/DDBJ whole genome shotgun (WGS) entry which is preliminary data.</text>
</comment>
<gene>
    <name evidence="5" type="ORF">GCM10010468_79290</name>
</gene>
<dbReference type="Gene3D" id="2.50.20.20">
    <property type="match status" value="1"/>
</dbReference>
<evidence type="ECO:0000256" key="4">
    <source>
        <dbReference type="SAM" id="SignalP"/>
    </source>
</evidence>
<evidence type="ECO:0000313" key="6">
    <source>
        <dbReference type="Proteomes" id="UP001501237"/>
    </source>
</evidence>
<evidence type="ECO:0000256" key="1">
    <source>
        <dbReference type="ARBA" id="ARBA00004196"/>
    </source>
</evidence>
<accession>A0ABP6QM62</accession>
<dbReference type="CDD" id="cd16334">
    <property type="entry name" value="LppX-like"/>
    <property type="match status" value="1"/>
</dbReference>
<comment type="similarity">
    <text evidence="2">Belongs to the LppX/LprAFG lipoprotein family.</text>
</comment>
<dbReference type="SUPFAM" id="SSF89392">
    <property type="entry name" value="Prokaryotic lipoproteins and lipoprotein localization factors"/>
    <property type="match status" value="1"/>
</dbReference>
<proteinExistence type="inferred from homology"/>
<keyword evidence="6" id="KW-1185">Reference proteome</keyword>
<protein>
    <recommendedName>
        <fullName evidence="7">Lipoprotein LprG</fullName>
    </recommendedName>
</protein>
<evidence type="ECO:0008006" key="7">
    <source>
        <dbReference type="Google" id="ProtNLM"/>
    </source>
</evidence>
<keyword evidence="3" id="KW-0472">Membrane</keyword>
<comment type="subcellular location">
    <subcellularLocation>
        <location evidence="1">Cell envelope</location>
    </subcellularLocation>
</comment>
<dbReference type="Pfam" id="PF07161">
    <property type="entry name" value="LppX_LprAFG"/>
    <property type="match status" value="1"/>
</dbReference>
<feature type="chain" id="PRO_5045827615" description="Lipoprotein LprG" evidence="4">
    <location>
        <begin position="21"/>
        <end position="231"/>
    </location>
</feature>
<keyword evidence="4" id="KW-0732">Signal</keyword>
<evidence type="ECO:0000256" key="2">
    <source>
        <dbReference type="ARBA" id="ARBA00009194"/>
    </source>
</evidence>
<sequence>MARLTGMSRFRALLAISVSAAVLLTGCSSSGDDKKPSSSASDLPAAQDVLSRSAAAMKDVTSVTFALTTEGSPDLPVKKMQGDLLKSGDAQGTATVSLLGSELEAKFVLVGPDFYYQVAGPYTKRSRSDITSLVDPSAILDPAKGVPLLLTQAQGAQTTGREGDSVKIDATLPAASVSSLGVKSTADVKGSVWVSEKDSRLTKVRMEMPGGAVILALSNYNADPSIKAPSQ</sequence>
<organism evidence="5 6">
    <name type="scientific">Actinocorallia longicatena</name>
    <dbReference type="NCBI Taxonomy" id="111803"/>
    <lineage>
        <taxon>Bacteria</taxon>
        <taxon>Bacillati</taxon>
        <taxon>Actinomycetota</taxon>
        <taxon>Actinomycetes</taxon>
        <taxon>Streptosporangiales</taxon>
        <taxon>Thermomonosporaceae</taxon>
        <taxon>Actinocorallia</taxon>
    </lineage>
</organism>
<feature type="signal peptide" evidence="4">
    <location>
        <begin position="1"/>
        <end position="20"/>
    </location>
</feature>
<dbReference type="Proteomes" id="UP001501237">
    <property type="component" value="Unassembled WGS sequence"/>
</dbReference>
<dbReference type="EMBL" id="BAAAUV010000047">
    <property type="protein sequence ID" value="GAA3241872.1"/>
    <property type="molecule type" value="Genomic_DNA"/>
</dbReference>
<name>A0ABP6QM62_9ACTN</name>
<keyword evidence="3" id="KW-1003">Cell membrane</keyword>
<evidence type="ECO:0000313" key="5">
    <source>
        <dbReference type="EMBL" id="GAA3241872.1"/>
    </source>
</evidence>